<evidence type="ECO:0008006" key="4">
    <source>
        <dbReference type="Google" id="ProtNLM"/>
    </source>
</evidence>
<accession>A0A5D4SFB0</accession>
<proteinExistence type="predicted"/>
<evidence type="ECO:0000313" key="3">
    <source>
        <dbReference type="Proteomes" id="UP000323732"/>
    </source>
</evidence>
<dbReference type="Proteomes" id="UP000323732">
    <property type="component" value="Unassembled WGS sequence"/>
</dbReference>
<sequence>MLTRSKIFTAYIGISIILTACLPSKIENEINETQKTNAQSAPLSGKKTSNDHNTENIKLSEEQQNALNKLEEKEPKEALFENDLEIRKELDLHVPGKKASFQDPIEFSQYISYLFFAYYTGQIKPKDFNAEISSYAHEEFLNLLPKKEEAKIETFKQLQKMYIGQLRSPIKSYVITELDYQERAGEAVFYRKFILKNGEEIYSVTVIKKEGDKWTLLDDSPSPPYEVQQQFEK</sequence>
<feature type="region of interest" description="Disordered" evidence="1">
    <location>
        <begin position="34"/>
        <end position="56"/>
    </location>
</feature>
<evidence type="ECO:0000256" key="1">
    <source>
        <dbReference type="SAM" id="MobiDB-lite"/>
    </source>
</evidence>
<dbReference type="EMBL" id="VTES01000006">
    <property type="protein sequence ID" value="TYS60682.1"/>
    <property type="molecule type" value="Genomic_DNA"/>
</dbReference>
<protein>
    <recommendedName>
        <fullName evidence="4">Lipoprotein</fullName>
    </recommendedName>
</protein>
<evidence type="ECO:0000313" key="2">
    <source>
        <dbReference type="EMBL" id="TYS60682.1"/>
    </source>
</evidence>
<dbReference type="RefSeq" id="WP_148950831.1">
    <property type="nucleotide sequence ID" value="NZ_VTES01000006.1"/>
</dbReference>
<reference evidence="2 3" key="1">
    <citation type="submission" date="2019-08" db="EMBL/GenBank/DDBJ databases">
        <title>Bacillus genomes from the desert of Cuatro Cienegas, Coahuila.</title>
        <authorList>
            <person name="Olmedo-Alvarez G."/>
        </authorList>
    </citation>
    <scope>NUCLEOTIDE SEQUENCE [LARGE SCALE GENOMIC DNA]</scope>
    <source>
        <strain evidence="2 3">CH37_1T</strain>
    </source>
</reference>
<dbReference type="AlphaFoldDB" id="A0A5D4SFB0"/>
<dbReference type="PROSITE" id="PS51257">
    <property type="entry name" value="PROKAR_LIPOPROTEIN"/>
    <property type="match status" value="1"/>
</dbReference>
<name>A0A5D4SFB0_9BACI</name>
<organism evidence="2 3">
    <name type="scientific">Bacillus infantis</name>
    <dbReference type="NCBI Taxonomy" id="324767"/>
    <lineage>
        <taxon>Bacteria</taxon>
        <taxon>Bacillati</taxon>
        <taxon>Bacillota</taxon>
        <taxon>Bacilli</taxon>
        <taxon>Bacillales</taxon>
        <taxon>Bacillaceae</taxon>
        <taxon>Bacillus</taxon>
    </lineage>
</organism>
<gene>
    <name evidence="2" type="ORF">FZD47_20970</name>
</gene>
<comment type="caution">
    <text evidence="2">The sequence shown here is derived from an EMBL/GenBank/DDBJ whole genome shotgun (WGS) entry which is preliminary data.</text>
</comment>